<feature type="region of interest" description="Disordered" evidence="2">
    <location>
        <begin position="283"/>
        <end position="305"/>
    </location>
</feature>
<reference evidence="3" key="1">
    <citation type="submission" date="2020-09" db="EMBL/GenBank/DDBJ databases">
        <authorList>
            <person name="Kikuchi T."/>
        </authorList>
    </citation>
    <scope>NUCLEOTIDE SEQUENCE</scope>
    <source>
        <strain evidence="3">SH1</strain>
    </source>
</reference>
<dbReference type="EMBL" id="CAJFCW020000005">
    <property type="protein sequence ID" value="CAG9122224.1"/>
    <property type="molecule type" value="Genomic_DNA"/>
</dbReference>
<keyword evidence="1" id="KW-0677">Repeat</keyword>
<keyword evidence="4" id="KW-1185">Reference proteome</keyword>
<dbReference type="AlphaFoldDB" id="A0A811LHL4"/>
<dbReference type="Proteomes" id="UP000614601">
    <property type="component" value="Unassembled WGS sequence"/>
</dbReference>
<evidence type="ECO:0008006" key="5">
    <source>
        <dbReference type="Google" id="ProtNLM"/>
    </source>
</evidence>
<name>A0A811LHL4_9BILA</name>
<dbReference type="InterPro" id="IPR008160">
    <property type="entry name" value="Collagen"/>
</dbReference>
<dbReference type="EMBL" id="CAJFDH010000005">
    <property type="protein sequence ID" value="CAD5226477.1"/>
    <property type="molecule type" value="Genomic_DNA"/>
</dbReference>
<evidence type="ECO:0000313" key="4">
    <source>
        <dbReference type="Proteomes" id="UP000614601"/>
    </source>
</evidence>
<evidence type="ECO:0000256" key="1">
    <source>
        <dbReference type="ARBA" id="ARBA00022737"/>
    </source>
</evidence>
<feature type="compositionally biased region" description="Gly residues" evidence="2">
    <location>
        <begin position="294"/>
        <end position="303"/>
    </location>
</feature>
<dbReference type="Proteomes" id="UP000783686">
    <property type="component" value="Unassembled WGS sequence"/>
</dbReference>
<organism evidence="3 4">
    <name type="scientific">Bursaphelenchus okinawaensis</name>
    <dbReference type="NCBI Taxonomy" id="465554"/>
    <lineage>
        <taxon>Eukaryota</taxon>
        <taxon>Metazoa</taxon>
        <taxon>Ecdysozoa</taxon>
        <taxon>Nematoda</taxon>
        <taxon>Chromadorea</taxon>
        <taxon>Rhabditida</taxon>
        <taxon>Tylenchina</taxon>
        <taxon>Tylenchomorpha</taxon>
        <taxon>Aphelenchoidea</taxon>
        <taxon>Aphelenchoididae</taxon>
        <taxon>Bursaphelenchus</taxon>
    </lineage>
</organism>
<gene>
    <name evidence="3" type="ORF">BOKJ2_LOCUS12092</name>
</gene>
<dbReference type="PANTHER" id="PTHR24637">
    <property type="entry name" value="COLLAGEN"/>
    <property type="match status" value="1"/>
</dbReference>
<evidence type="ECO:0000256" key="2">
    <source>
        <dbReference type="SAM" id="MobiDB-lite"/>
    </source>
</evidence>
<dbReference type="Pfam" id="PF01391">
    <property type="entry name" value="Collagen"/>
    <property type="match status" value="1"/>
</dbReference>
<proteinExistence type="predicted"/>
<dbReference type="PANTHER" id="PTHR24637:SF421">
    <property type="entry name" value="CUTICLE COLLAGEN DPY-2"/>
    <property type="match status" value="1"/>
</dbReference>
<protein>
    <recommendedName>
        <fullName evidence="5">Collagen triple helix repeat protein</fullName>
    </recommendedName>
</protein>
<dbReference type="OrthoDB" id="5841171at2759"/>
<evidence type="ECO:0000313" key="3">
    <source>
        <dbReference type="EMBL" id="CAD5226477.1"/>
    </source>
</evidence>
<accession>A0A811LHL4</accession>
<comment type="caution">
    <text evidence="3">The sequence shown here is derived from an EMBL/GenBank/DDBJ whole genome shotgun (WGS) entry which is preliminary data.</text>
</comment>
<sequence>MNWLDFKDSSTEKIVTLESVPVPLGYIPFPFQKFNFLGNEDLSDSDKPTSTTEKSDLLEDNASVDSFNEDIFDEKQAATALEHLIRVNTIEAHNKHIFPDKVDQYLHPGGPSTVAPEPLESSIIENASFGMEMTVEECQGPLGDPGDLGEDGYDGINGPDGAPGADMSLEYIEDEDGCQVCPTGPPGFVGKEGDMGKQGIPGFPGPPGFVGLDGNSSDCTGPIGPAGDPGLPGNNGPVGSPGDDVMSGIGEPGPEGEEGFIGPRGTVGRPGKPTVFLPGLPGKQGLQGPPGRNGSPGQGGVVGVAGEPGNDASYCPCPRHPGLNPNSAKKPYKYSLTPLSQGNPFGIVSSEPLIPKKKVPWIKDKVKKFKSALNPKAF</sequence>